<gene>
    <name evidence="2" type="ORF">FJT64_011854</name>
</gene>
<organism evidence="2 3">
    <name type="scientific">Amphibalanus amphitrite</name>
    <name type="common">Striped barnacle</name>
    <name type="synonym">Balanus amphitrite</name>
    <dbReference type="NCBI Taxonomy" id="1232801"/>
    <lineage>
        <taxon>Eukaryota</taxon>
        <taxon>Metazoa</taxon>
        <taxon>Ecdysozoa</taxon>
        <taxon>Arthropoda</taxon>
        <taxon>Crustacea</taxon>
        <taxon>Multicrustacea</taxon>
        <taxon>Cirripedia</taxon>
        <taxon>Thoracica</taxon>
        <taxon>Thoracicalcarea</taxon>
        <taxon>Balanomorpha</taxon>
        <taxon>Balanoidea</taxon>
        <taxon>Balanidae</taxon>
        <taxon>Amphibalaninae</taxon>
        <taxon>Amphibalanus</taxon>
    </lineage>
</organism>
<reference evidence="2 3" key="1">
    <citation type="submission" date="2019-07" db="EMBL/GenBank/DDBJ databases">
        <title>Draft genome assembly of a fouling barnacle, Amphibalanus amphitrite (Darwin, 1854): The first reference genome for Thecostraca.</title>
        <authorList>
            <person name="Kim W."/>
        </authorList>
    </citation>
    <scope>NUCLEOTIDE SEQUENCE [LARGE SCALE GENOMIC DNA]</scope>
    <source>
        <strain evidence="2">SNU_AA5</strain>
        <tissue evidence="2">Soma without cirri and trophi</tissue>
    </source>
</reference>
<protein>
    <submittedName>
        <fullName evidence="2">Uncharacterized protein</fullName>
    </submittedName>
</protein>
<keyword evidence="3" id="KW-1185">Reference proteome</keyword>
<name>A0A6A4VEH7_AMPAM</name>
<feature type="region of interest" description="Disordered" evidence="1">
    <location>
        <begin position="194"/>
        <end position="233"/>
    </location>
</feature>
<dbReference type="AlphaFoldDB" id="A0A6A4VEH7"/>
<proteinExistence type="predicted"/>
<comment type="caution">
    <text evidence="2">The sequence shown here is derived from an EMBL/GenBank/DDBJ whole genome shotgun (WGS) entry which is preliminary data.</text>
</comment>
<dbReference type="EMBL" id="VIIS01001992">
    <property type="protein sequence ID" value="KAF0289954.1"/>
    <property type="molecule type" value="Genomic_DNA"/>
</dbReference>
<evidence type="ECO:0000256" key="1">
    <source>
        <dbReference type="SAM" id="MobiDB-lite"/>
    </source>
</evidence>
<accession>A0A6A4VEH7</accession>
<evidence type="ECO:0000313" key="2">
    <source>
        <dbReference type="EMBL" id="KAF0289954.1"/>
    </source>
</evidence>
<dbReference type="OrthoDB" id="6369833at2759"/>
<sequence length="233" mass="25013">MLRVGVSDFPVYDGSVPPDDFIAQCRRLMTLGGIPADQLPAIMTVRCRGMALQVLEGDGGQTDVTTLLQKAFGDKPPEAAAAQLSTAQKGTMPVLEYSVLIRRLVRGACPEFFGDDGAVKKICVPAHQAALYRHFLVGLSTEEKILLSRQGVKSFDAAIEELRREELIGGLDDGGLHHSRRVRWAESAAVSDNVVTPAPAASRRDPSPASPPVSRGRRDSRSPDRVTGGGAER</sequence>
<evidence type="ECO:0000313" key="3">
    <source>
        <dbReference type="Proteomes" id="UP000440578"/>
    </source>
</evidence>
<dbReference type="Proteomes" id="UP000440578">
    <property type="component" value="Unassembled WGS sequence"/>
</dbReference>